<organism evidence="3 4">
    <name type="scientific">Wallemia hederae</name>
    <dbReference type="NCBI Taxonomy" id="1540922"/>
    <lineage>
        <taxon>Eukaryota</taxon>
        <taxon>Fungi</taxon>
        <taxon>Dikarya</taxon>
        <taxon>Basidiomycota</taxon>
        <taxon>Wallemiomycotina</taxon>
        <taxon>Wallemiomycetes</taxon>
        <taxon>Wallemiales</taxon>
        <taxon>Wallemiaceae</taxon>
        <taxon>Wallemia</taxon>
    </lineage>
</organism>
<dbReference type="SUPFAM" id="SSF52047">
    <property type="entry name" value="RNI-like"/>
    <property type="match status" value="1"/>
</dbReference>
<evidence type="ECO:0000313" key="3">
    <source>
        <dbReference type="EMBL" id="TIA87776.1"/>
    </source>
</evidence>
<evidence type="ECO:0000259" key="2">
    <source>
        <dbReference type="PROSITE" id="PS50181"/>
    </source>
</evidence>
<gene>
    <name evidence="3" type="ORF">E3P99_02974</name>
</gene>
<dbReference type="InterPro" id="IPR032675">
    <property type="entry name" value="LRR_dom_sf"/>
</dbReference>
<reference evidence="3 4" key="1">
    <citation type="submission" date="2019-03" db="EMBL/GenBank/DDBJ databases">
        <title>Sequencing 23 genomes of Wallemia ichthyophaga.</title>
        <authorList>
            <person name="Gostincar C."/>
        </authorList>
    </citation>
    <scope>NUCLEOTIDE SEQUENCE [LARGE SCALE GENOMIC DNA]</scope>
    <source>
        <strain evidence="3 4">EXF-5753</strain>
    </source>
</reference>
<dbReference type="PROSITE" id="PS50181">
    <property type="entry name" value="FBOX"/>
    <property type="match status" value="1"/>
</dbReference>
<dbReference type="OrthoDB" id="3360482at2759"/>
<dbReference type="EMBL" id="SPNW01000048">
    <property type="protein sequence ID" value="TIA87776.1"/>
    <property type="molecule type" value="Genomic_DNA"/>
</dbReference>
<dbReference type="PANTHER" id="PTHR38699">
    <property type="entry name" value="CHROMOSOME 1, WHOLE GENOME SHOTGUN SEQUENCE"/>
    <property type="match status" value="1"/>
</dbReference>
<dbReference type="Proteomes" id="UP000310189">
    <property type="component" value="Unassembled WGS sequence"/>
</dbReference>
<sequence length="685" mass="76902">MTKRVSTAVQSFTTVPSEDEIIEVTTAQILGLRACLGHNVISSMSSSSISEDTEMSDFNALQQIPDLRFEEVFIKAYNESSGSLAAVVRMLVVDQVLLPLIQGSLWGVGVSLFTRYAPNKSRIVKDAAPVESSSSHSDKKAAQRPSPAQFHLLKLPNELIELVTDELSFNNKLLTSVLNRRLRLVTIKKLFSHTKLTRPVSRKDLSVIGSSVKHLTITFNPDELQCLQNTKTVDYVSNEPLSNSTMTQFTTMNKLEALTLDVTIIMPSSTSLRLPSNLKQLKLSFRDDKDVHGNDPPHNMEIFSEDQIWYSIVLMSKLVEANAATLEKLNLKLLLPINTLSNSKWPNLRELSVVRSFPNNNFVAFLANAPVLETLYIHGRPNNEYWIGQAPISDQHKLLGSLKHLTLAATTIQGDYMFSHLNTHLESFTVEDQLSTRSSYMVLDGLRGIQLQTLRLEPLTITLDWLMVLADTIPSLRQLHCRYSRLRKHPHDTLPMLIEALSRFAHLEHLSLGWDLDDECDDTFNVVERDMEVKQTEFYHNLAFLSSINNGRRPSAHTPMSVDSSSAVTNSGESTASPLSHSTSITTPMSDLSSPGVALSPGVSSVDSMRDELRKTWNRRSNARYWDFAESVSKRIPSLKSLNLKRYNVMGEREEIIFALHDGRIKAGRWIPEEAFPTTSKAFLL</sequence>
<accession>A0A4T0FLZ8</accession>
<feature type="region of interest" description="Disordered" evidence="1">
    <location>
        <begin position="553"/>
        <end position="604"/>
    </location>
</feature>
<dbReference type="InterPro" id="IPR001810">
    <property type="entry name" value="F-box_dom"/>
</dbReference>
<feature type="domain" description="F-box" evidence="2">
    <location>
        <begin position="149"/>
        <end position="194"/>
    </location>
</feature>
<protein>
    <recommendedName>
        <fullName evidence="2">F-box domain-containing protein</fullName>
    </recommendedName>
</protein>
<dbReference type="AlphaFoldDB" id="A0A4T0FLZ8"/>
<comment type="caution">
    <text evidence="3">The sequence shown here is derived from an EMBL/GenBank/DDBJ whole genome shotgun (WGS) entry which is preliminary data.</text>
</comment>
<dbReference type="GO" id="GO:0000423">
    <property type="term" value="P:mitophagy"/>
    <property type="evidence" value="ECO:0007669"/>
    <property type="project" value="InterPro"/>
</dbReference>
<feature type="region of interest" description="Disordered" evidence="1">
    <location>
        <begin position="127"/>
        <end position="146"/>
    </location>
</feature>
<proteinExistence type="predicted"/>
<dbReference type="GO" id="GO:0140580">
    <property type="term" value="F:mitochondrion autophagosome adaptor activity"/>
    <property type="evidence" value="ECO:0007669"/>
    <property type="project" value="InterPro"/>
</dbReference>
<evidence type="ECO:0000313" key="4">
    <source>
        <dbReference type="Proteomes" id="UP000310189"/>
    </source>
</evidence>
<name>A0A4T0FLZ8_9BASI</name>
<evidence type="ECO:0000256" key="1">
    <source>
        <dbReference type="SAM" id="MobiDB-lite"/>
    </source>
</evidence>
<feature type="compositionally biased region" description="Polar residues" evidence="1">
    <location>
        <begin position="561"/>
        <end position="593"/>
    </location>
</feature>
<dbReference type="InterPro" id="IPR013898">
    <property type="entry name" value="Atg43"/>
</dbReference>
<dbReference type="Gene3D" id="3.80.10.10">
    <property type="entry name" value="Ribonuclease Inhibitor"/>
    <property type="match status" value="1"/>
</dbReference>
<dbReference type="PANTHER" id="PTHR38699:SF1">
    <property type="entry name" value="MITOPHAGY RECEPTOR ATG43"/>
    <property type="match status" value="1"/>
</dbReference>
<keyword evidence="4" id="KW-1185">Reference proteome</keyword>